<dbReference type="AlphaFoldDB" id="A0A8H5CZH9"/>
<keyword evidence="2" id="KW-0472">Membrane</keyword>
<accession>A0A8H5CZH9</accession>
<organism evidence="3 4">
    <name type="scientific">Tetrapyrgos nigripes</name>
    <dbReference type="NCBI Taxonomy" id="182062"/>
    <lineage>
        <taxon>Eukaryota</taxon>
        <taxon>Fungi</taxon>
        <taxon>Dikarya</taxon>
        <taxon>Basidiomycota</taxon>
        <taxon>Agaricomycotina</taxon>
        <taxon>Agaricomycetes</taxon>
        <taxon>Agaricomycetidae</taxon>
        <taxon>Agaricales</taxon>
        <taxon>Marasmiineae</taxon>
        <taxon>Marasmiaceae</taxon>
        <taxon>Tetrapyrgos</taxon>
    </lineage>
</organism>
<evidence type="ECO:0000313" key="4">
    <source>
        <dbReference type="Proteomes" id="UP000559256"/>
    </source>
</evidence>
<protein>
    <submittedName>
        <fullName evidence="3">Uncharacterized protein</fullName>
    </submittedName>
</protein>
<evidence type="ECO:0000313" key="3">
    <source>
        <dbReference type="EMBL" id="KAF5350244.1"/>
    </source>
</evidence>
<proteinExistence type="predicted"/>
<keyword evidence="4" id="KW-1185">Reference proteome</keyword>
<reference evidence="3 4" key="1">
    <citation type="journal article" date="2020" name="ISME J.">
        <title>Uncovering the hidden diversity of litter-decomposition mechanisms in mushroom-forming fungi.</title>
        <authorList>
            <person name="Floudas D."/>
            <person name="Bentzer J."/>
            <person name="Ahren D."/>
            <person name="Johansson T."/>
            <person name="Persson P."/>
            <person name="Tunlid A."/>
        </authorList>
    </citation>
    <scope>NUCLEOTIDE SEQUENCE [LARGE SCALE GENOMIC DNA]</scope>
    <source>
        <strain evidence="3 4">CBS 291.85</strain>
    </source>
</reference>
<dbReference type="EMBL" id="JAACJM010000076">
    <property type="protein sequence ID" value="KAF5350244.1"/>
    <property type="molecule type" value="Genomic_DNA"/>
</dbReference>
<feature type="transmembrane region" description="Helical" evidence="2">
    <location>
        <begin position="57"/>
        <end position="82"/>
    </location>
</feature>
<feature type="compositionally biased region" description="Polar residues" evidence="1">
    <location>
        <begin position="28"/>
        <end position="39"/>
    </location>
</feature>
<comment type="caution">
    <text evidence="3">The sequence shown here is derived from an EMBL/GenBank/DDBJ whole genome shotgun (WGS) entry which is preliminary data.</text>
</comment>
<gene>
    <name evidence="3" type="ORF">D9758_007837</name>
</gene>
<feature type="region of interest" description="Disordered" evidence="1">
    <location>
        <begin position="1"/>
        <end position="48"/>
    </location>
</feature>
<keyword evidence="2" id="KW-0812">Transmembrane</keyword>
<dbReference type="OrthoDB" id="10039566at2759"/>
<evidence type="ECO:0000256" key="1">
    <source>
        <dbReference type="SAM" id="MobiDB-lite"/>
    </source>
</evidence>
<name>A0A8H5CZH9_9AGAR</name>
<sequence length="636" mass="68883">MNSEDTEPSSQCNKGKGRAQDPTERTPLLNTSSGSSSLQEHPAEPGTSQRPRLLTQLLHVFLLSLSLCIVIILVLLLVAWSYTSRTSEMSPDDIIHKAVVFEGPQRIDVLNVSWSEGVWVNIHGRIGVDAGTIVGVSSQDEDGFLERIWKSVGRWGVRRLDRVSVSSSTITVTPIQDDPPVLASIDVPPLEIPLTADPPSDYSWLKPFSTPVFLRPTTNVTDLIRFAREAWAHGAVRFETHVTEVDVTGGGLGSHGWRSMLHRQLSNIDTVLRIKIPPLPGLPTPGKNTPFPPVGDMIHLDTFNLVSIQNNLTIQARATVIDPAPPYVNLTTPSLPFTISLPFENTSFPIASVTTKPFSLTQPNITVDITGHVLSLPVAAAPSLSTFLSRYLSGKSNPIHIYTPLLSEVHVDASFPGPNPRPKILRNVTIRDMKLKAGNTFLASGSIMARVVLPKGMNMDLDVRHVLPDVLVFDGEVPEVVYPNLSSESFTDPPIPPLPDPLPEKAFGHIRPDDWLDSACTAVDSDENDGSSFSVTAKIVDVPLQVLPGRQKEFGDFVSKVIFGTDGAVAGILGNAAVKVFVEGLPLNGPGAHDGMELGGLPFKGSVKIGKKSLFTDMLSQAKDGFETWKHYIGGL</sequence>
<evidence type="ECO:0000256" key="2">
    <source>
        <dbReference type="SAM" id="Phobius"/>
    </source>
</evidence>
<keyword evidence="2" id="KW-1133">Transmembrane helix</keyword>
<dbReference type="Proteomes" id="UP000559256">
    <property type="component" value="Unassembled WGS sequence"/>
</dbReference>